<dbReference type="PANTHER" id="PTHR46613:SF1">
    <property type="entry name" value="RADIAL SPOKE HEAD 10 HOMOLOG B-RELATED"/>
    <property type="match status" value="1"/>
</dbReference>
<dbReference type="GO" id="GO:0005930">
    <property type="term" value="C:axoneme"/>
    <property type="evidence" value="ECO:0007669"/>
    <property type="project" value="UniProtKB-SubCell"/>
</dbReference>
<evidence type="ECO:0000256" key="5">
    <source>
        <dbReference type="ARBA" id="ARBA00022846"/>
    </source>
</evidence>
<evidence type="ECO:0000256" key="2">
    <source>
        <dbReference type="ARBA" id="ARBA00004430"/>
    </source>
</evidence>
<keyword evidence="4" id="KW-0677">Repeat</keyword>
<keyword evidence="7" id="KW-0206">Cytoskeleton</keyword>
<evidence type="ECO:0000256" key="9">
    <source>
        <dbReference type="SAM" id="MobiDB-lite"/>
    </source>
</evidence>
<comment type="caution">
    <text evidence="10">The sequence shown here is derived from an EMBL/GenBank/DDBJ whole genome shotgun (WGS) entry which is preliminary data.</text>
</comment>
<keyword evidence="8" id="KW-0966">Cell projection</keyword>
<keyword evidence="5" id="KW-0282">Flagellum</keyword>
<dbReference type="Gene3D" id="2.20.110.10">
    <property type="entry name" value="Histone H3 K4-specific methyltransferase SET7/9 N-terminal domain"/>
    <property type="match status" value="2"/>
</dbReference>
<name>A0A922SIW2_SPOEX</name>
<keyword evidence="6" id="KW-0969">Cilium</keyword>
<comment type="subcellular location">
    <subcellularLocation>
        <location evidence="1">Cell projection</location>
        <location evidence="1">Cilium</location>
        <location evidence="1">Flagellum</location>
    </subcellularLocation>
    <subcellularLocation>
        <location evidence="2">Cytoplasm</location>
        <location evidence="2">Cytoskeleton</location>
        <location evidence="2">Cilium axoneme</location>
    </subcellularLocation>
</comment>
<gene>
    <name evidence="10" type="ORF">HF086_014006</name>
</gene>
<evidence type="ECO:0000313" key="11">
    <source>
        <dbReference type="Proteomes" id="UP000814243"/>
    </source>
</evidence>
<dbReference type="SUPFAM" id="SSF82185">
    <property type="entry name" value="Histone H3 K4-specific methyltransferase SET7/9 N-terminal domain"/>
    <property type="match status" value="1"/>
</dbReference>
<protein>
    <submittedName>
        <fullName evidence="10">Uncharacterized protein</fullName>
    </submittedName>
</protein>
<reference evidence="10" key="1">
    <citation type="journal article" date="2021" name="G3 (Bethesda)">
        <title>Genome and transcriptome analysis of the beet armyworm Spodoptera exigua reveals targets for pest control. .</title>
        <authorList>
            <person name="Simon S."/>
            <person name="Breeschoten T."/>
            <person name="Jansen H.J."/>
            <person name="Dirks R.P."/>
            <person name="Schranz M.E."/>
            <person name="Ros V.I.D."/>
        </authorList>
    </citation>
    <scope>NUCLEOTIDE SEQUENCE</scope>
    <source>
        <strain evidence="10">TB_SE_WUR_2020</strain>
    </source>
</reference>
<dbReference type="GO" id="GO:0031514">
    <property type="term" value="C:motile cilium"/>
    <property type="evidence" value="ECO:0007669"/>
    <property type="project" value="UniProtKB-SubCell"/>
</dbReference>
<evidence type="ECO:0000256" key="4">
    <source>
        <dbReference type="ARBA" id="ARBA00022737"/>
    </source>
</evidence>
<feature type="compositionally biased region" description="Basic residues" evidence="9">
    <location>
        <begin position="111"/>
        <end position="127"/>
    </location>
</feature>
<evidence type="ECO:0000256" key="1">
    <source>
        <dbReference type="ARBA" id="ARBA00004230"/>
    </source>
</evidence>
<evidence type="ECO:0000313" key="10">
    <source>
        <dbReference type="EMBL" id="KAH9638734.1"/>
    </source>
</evidence>
<organism evidence="10 11">
    <name type="scientific">Spodoptera exigua</name>
    <name type="common">Beet armyworm</name>
    <name type="synonym">Noctua fulgens</name>
    <dbReference type="NCBI Taxonomy" id="7107"/>
    <lineage>
        <taxon>Eukaryota</taxon>
        <taxon>Metazoa</taxon>
        <taxon>Ecdysozoa</taxon>
        <taxon>Arthropoda</taxon>
        <taxon>Hexapoda</taxon>
        <taxon>Insecta</taxon>
        <taxon>Pterygota</taxon>
        <taxon>Neoptera</taxon>
        <taxon>Endopterygota</taxon>
        <taxon>Lepidoptera</taxon>
        <taxon>Glossata</taxon>
        <taxon>Ditrysia</taxon>
        <taxon>Noctuoidea</taxon>
        <taxon>Noctuidae</taxon>
        <taxon>Amphipyrinae</taxon>
        <taxon>Spodoptera</taxon>
    </lineage>
</organism>
<dbReference type="AlphaFoldDB" id="A0A922SIW2"/>
<proteinExistence type="predicted"/>
<sequence>MFYVDSQRTVTRRESSLVVNKKTGVGHDMDFDVWSTLHGQSTVPLNSDSSASMSLNNRPRGSIRKDLIAMMFDAMLESIVESWETIAMKGEDSSRLDLGTKTASETTVTGGKKKKPTTKASRSKRSRSKLEFEPHIDCIKTIWWSGMDEKAVVRFKNGNLYEGNLSSKSMHGEGRFVWADGTVYLNERFGYGSREYDESSGYKGHWDRNIRQGKGLMIWPNHDFYRGDWQNGIMSGYGIYIWEACYNNTMAVPSMNAFCGTWEKGQRHGYGILHLGLGLGSHYKGEFKKNKKHGVGKFVTNNGLILQDKNLFVDDNITPAVGAETRYMQDARRSLSIYPFGHEPHSFDICDNNVGLNYHVDEAFKNLDKRDEIRNSIIMEYMENNKILDRELSEILGNQETASEQAIRKEKIDTLIEFEETSLRNCLKCYETELLNIYYKYATICNTEEIGFTPVLIRLYLWQLYYDCNVHERGLTLVEIDRIYHQNPEWLARSAHNPFEKVYYWQFLHSLISVARRLYPKRKLPGGKPDTMIASAFRNFMDMDVIPGTSRQKGKNRFSFLYKVCENIGPKTLTLILGHLVNGFGHFVPLRATYDLYRSLGEPHSVRTFLRAVRRPPHSHHQPAIVEVPDICLPLGRNVYIFGDDLSFVVDDNELPDLYGLPENIENLKLFNFGNLSSKTIIKIFAKIFPQLYEQNKIMNLDIELSFFEFFEAFVSCAEESIRVADEERKYKEMSMHNENLVPPGTPAGYGAKSK</sequence>
<evidence type="ECO:0000256" key="8">
    <source>
        <dbReference type="ARBA" id="ARBA00023273"/>
    </source>
</evidence>
<dbReference type="PANTHER" id="PTHR46613">
    <property type="entry name" value="RADIAL SPOKE HEAD 10 HOMOLOG B-RELATED"/>
    <property type="match status" value="1"/>
</dbReference>
<dbReference type="SMART" id="SM00698">
    <property type="entry name" value="MORN"/>
    <property type="match status" value="5"/>
</dbReference>
<dbReference type="EMBL" id="JACEFF010000377">
    <property type="protein sequence ID" value="KAH9638734.1"/>
    <property type="molecule type" value="Genomic_DNA"/>
</dbReference>
<evidence type="ECO:0000256" key="3">
    <source>
        <dbReference type="ARBA" id="ARBA00022490"/>
    </source>
</evidence>
<feature type="region of interest" description="Disordered" evidence="9">
    <location>
        <begin position="735"/>
        <end position="755"/>
    </location>
</feature>
<dbReference type="Proteomes" id="UP000814243">
    <property type="component" value="Unassembled WGS sequence"/>
</dbReference>
<dbReference type="InterPro" id="IPR003409">
    <property type="entry name" value="MORN"/>
</dbReference>
<feature type="region of interest" description="Disordered" evidence="9">
    <location>
        <begin position="97"/>
        <end position="127"/>
    </location>
</feature>
<evidence type="ECO:0000256" key="7">
    <source>
        <dbReference type="ARBA" id="ARBA00023212"/>
    </source>
</evidence>
<dbReference type="Pfam" id="PF02493">
    <property type="entry name" value="MORN"/>
    <property type="match status" value="5"/>
</dbReference>
<evidence type="ECO:0000256" key="6">
    <source>
        <dbReference type="ARBA" id="ARBA00023069"/>
    </source>
</evidence>
<accession>A0A922SIW2</accession>
<keyword evidence="3" id="KW-0963">Cytoplasm</keyword>